<protein>
    <submittedName>
        <fullName evidence="5">ABC transporter substrate-binding protein</fullName>
    </submittedName>
</protein>
<proteinExistence type="inferred from homology"/>
<dbReference type="Gene3D" id="3.40.50.1980">
    <property type="entry name" value="Nitrogenase molybdenum iron protein domain"/>
    <property type="match status" value="2"/>
</dbReference>
<dbReference type="PRINTS" id="PR00690">
    <property type="entry name" value="ADHESNFAMILY"/>
</dbReference>
<dbReference type="EMBL" id="BLAB01000001">
    <property type="protein sequence ID" value="GER92566.1"/>
    <property type="molecule type" value="Genomic_DNA"/>
</dbReference>
<evidence type="ECO:0000256" key="1">
    <source>
        <dbReference type="ARBA" id="ARBA00011028"/>
    </source>
</evidence>
<dbReference type="PANTHER" id="PTHR42953">
    <property type="entry name" value="HIGH-AFFINITY ZINC UPTAKE SYSTEM PROTEIN ZNUA-RELATED"/>
    <property type="match status" value="1"/>
</dbReference>
<comment type="similarity">
    <text evidence="1">Belongs to the bacterial solute-binding protein 9 family.</text>
</comment>
<keyword evidence="3" id="KW-0732">Signal</keyword>
<organism evidence="5">
    <name type="scientific">hot springs metagenome</name>
    <dbReference type="NCBI Taxonomy" id="433727"/>
    <lineage>
        <taxon>unclassified sequences</taxon>
        <taxon>metagenomes</taxon>
        <taxon>ecological metagenomes</taxon>
    </lineage>
</organism>
<feature type="coiled-coil region" evidence="4">
    <location>
        <begin position="161"/>
        <end position="188"/>
    </location>
</feature>
<keyword evidence="4" id="KW-0175">Coiled coil</keyword>
<dbReference type="SUPFAM" id="SSF53807">
    <property type="entry name" value="Helical backbone' metal receptor"/>
    <property type="match status" value="1"/>
</dbReference>
<dbReference type="AlphaFoldDB" id="A0A5J4L4Y3"/>
<evidence type="ECO:0000256" key="3">
    <source>
        <dbReference type="ARBA" id="ARBA00022729"/>
    </source>
</evidence>
<gene>
    <name evidence="5" type="ORF">A45J_0282</name>
</gene>
<dbReference type="Pfam" id="PF01297">
    <property type="entry name" value="ZnuA"/>
    <property type="match status" value="1"/>
</dbReference>
<evidence type="ECO:0000256" key="2">
    <source>
        <dbReference type="ARBA" id="ARBA00022448"/>
    </source>
</evidence>
<dbReference type="GO" id="GO:0007155">
    <property type="term" value="P:cell adhesion"/>
    <property type="evidence" value="ECO:0007669"/>
    <property type="project" value="InterPro"/>
</dbReference>
<dbReference type="GO" id="GO:0030001">
    <property type="term" value="P:metal ion transport"/>
    <property type="evidence" value="ECO:0007669"/>
    <property type="project" value="InterPro"/>
</dbReference>
<dbReference type="InterPro" id="IPR006128">
    <property type="entry name" value="Lipoprotein_PsaA-like"/>
</dbReference>
<comment type="caution">
    <text evidence="5">The sequence shown here is derived from an EMBL/GenBank/DDBJ whole genome shotgun (WGS) entry which is preliminary data.</text>
</comment>
<dbReference type="InterPro" id="IPR006129">
    <property type="entry name" value="AdhesinB"/>
</dbReference>
<evidence type="ECO:0000313" key="5">
    <source>
        <dbReference type="EMBL" id="GER92566.1"/>
    </source>
</evidence>
<reference evidence="5" key="1">
    <citation type="submission" date="2019-10" db="EMBL/GenBank/DDBJ databases">
        <title>Metagenomic sequencing of thiosulfate-disproportionating enrichment culture.</title>
        <authorList>
            <person name="Umezawa K."/>
            <person name="Kojima H."/>
            <person name="Fukui M."/>
        </authorList>
    </citation>
    <scope>NUCLEOTIDE SEQUENCE</scope>
    <source>
        <strain evidence="5">45J</strain>
    </source>
</reference>
<keyword evidence="2" id="KW-0813">Transport</keyword>
<name>A0A5J4L4Y3_9ZZZZ</name>
<dbReference type="InterPro" id="IPR050492">
    <property type="entry name" value="Bact_metal-bind_prot9"/>
</dbReference>
<dbReference type="PRINTS" id="PR00691">
    <property type="entry name" value="ADHESINB"/>
</dbReference>
<dbReference type="InterPro" id="IPR006127">
    <property type="entry name" value="ZnuA-like"/>
</dbReference>
<evidence type="ECO:0000256" key="4">
    <source>
        <dbReference type="SAM" id="Coils"/>
    </source>
</evidence>
<dbReference type="GO" id="GO:0046872">
    <property type="term" value="F:metal ion binding"/>
    <property type="evidence" value="ECO:0007669"/>
    <property type="project" value="InterPro"/>
</dbReference>
<accession>A0A5J4L4Y3</accession>
<dbReference type="PANTHER" id="PTHR42953:SF3">
    <property type="entry name" value="HIGH-AFFINITY ZINC UPTAKE SYSTEM PROTEIN ZNUA"/>
    <property type="match status" value="1"/>
</dbReference>
<sequence length="299" mass="34283">MKKTFVFLFLLIYLFFARAVLAEPVKVIVSIHPLYDITKQIGKDKVIVKTLLPPAASPHTFEPTPKQMMELYNAKVFIKIGAGLEFWADRVVKAASNKNLVVIDLSNDMPLIYGIHEHEHEHGHGHKGQTADPHFWLDPVLTKKIVDRVANTLIKIDPQNRKLYTDNADSYKKELDRLNEEILQKVKIFKTKEYVTFHPAWNYFSKRYGLKVIGVIEEAPGRELAPRDIARIIQGLKKSNARVVFAEPQFNPKIAEAIAKEVNAKVLFLDPIGAANIPDRDTYIKLMRYNLLQMEKAMR</sequence>